<dbReference type="Gene3D" id="3.40.50.300">
    <property type="entry name" value="P-loop containing nucleotide triphosphate hydrolases"/>
    <property type="match status" value="1"/>
</dbReference>
<evidence type="ECO:0000313" key="3">
    <source>
        <dbReference type="Proteomes" id="UP001219525"/>
    </source>
</evidence>
<sequence length="504" mass="56392">LPSLPKIFHGREVELAAVLQALTEEIPRIAILGAGGMGKTSLARVVLHDPQTTVKYGDHRYFVPCDAASSIVQLATIIASYVGLQQGKNVEQSVLQHFFCSPPSLLVLDNLETSWEPIESRETIERFLGSLTDIEHLALIITMRGAERPANVRWTRPFLKPLKALSQDAARQTFIDIADDVHTAEEIDQLLCLADNMPLAIDLIAHLVDYESASSVLNRWKTEGTSLVSEGHDKGSNLDLSISLSLESPRILSLPQSKDLLSLLSILPDGLSTAELLQIQVSIDNILDCKTALLRTSLAYTDDHQRLKALVPVREYFQRRFPPMDHLVRSSLKYFQELLALYGRYQGMLSSAEIAARIQPNFMNIQTILQAGLKLANESIIKTIYSVCEFDEYSRQTGLGEFSLMDQIPKLLPRPSDERLEVVFITRLISGWRHRQIPDVESLVVQALKHFPSLNDLNVKCQCVCILYALILISGQAHFISSYHNIISSTTMIFQRPLNSCKLP</sequence>
<protein>
    <submittedName>
        <fullName evidence="2">P-loop containing nucleoside triphosphate hydrolase protein</fullName>
    </submittedName>
</protein>
<dbReference type="PANTHER" id="PTHR47691:SF3">
    <property type="entry name" value="HTH-TYPE TRANSCRIPTIONAL REGULATOR RV0890C-RELATED"/>
    <property type="match status" value="1"/>
</dbReference>
<dbReference type="AlphaFoldDB" id="A0AAD6VME4"/>
<reference evidence="2" key="1">
    <citation type="submission" date="2023-03" db="EMBL/GenBank/DDBJ databases">
        <title>Massive genome expansion in bonnet fungi (Mycena s.s.) driven by repeated elements and novel gene families across ecological guilds.</title>
        <authorList>
            <consortium name="Lawrence Berkeley National Laboratory"/>
            <person name="Harder C.B."/>
            <person name="Miyauchi S."/>
            <person name="Viragh M."/>
            <person name="Kuo A."/>
            <person name="Thoen E."/>
            <person name="Andreopoulos B."/>
            <person name="Lu D."/>
            <person name="Skrede I."/>
            <person name="Drula E."/>
            <person name="Henrissat B."/>
            <person name="Morin E."/>
            <person name="Kohler A."/>
            <person name="Barry K."/>
            <person name="LaButti K."/>
            <person name="Morin E."/>
            <person name="Salamov A."/>
            <person name="Lipzen A."/>
            <person name="Mereny Z."/>
            <person name="Hegedus B."/>
            <person name="Baldrian P."/>
            <person name="Stursova M."/>
            <person name="Weitz H."/>
            <person name="Taylor A."/>
            <person name="Grigoriev I.V."/>
            <person name="Nagy L.G."/>
            <person name="Martin F."/>
            <person name="Kauserud H."/>
        </authorList>
    </citation>
    <scope>NUCLEOTIDE SEQUENCE</scope>
    <source>
        <strain evidence="2">9144</strain>
    </source>
</reference>
<organism evidence="2 3">
    <name type="scientific">Mycena pura</name>
    <dbReference type="NCBI Taxonomy" id="153505"/>
    <lineage>
        <taxon>Eukaryota</taxon>
        <taxon>Fungi</taxon>
        <taxon>Dikarya</taxon>
        <taxon>Basidiomycota</taxon>
        <taxon>Agaricomycotina</taxon>
        <taxon>Agaricomycetes</taxon>
        <taxon>Agaricomycetidae</taxon>
        <taxon>Agaricales</taxon>
        <taxon>Marasmiineae</taxon>
        <taxon>Mycenaceae</taxon>
        <taxon>Mycena</taxon>
    </lineage>
</organism>
<gene>
    <name evidence="2" type="ORF">GGX14DRAFT_360066</name>
</gene>
<dbReference type="SUPFAM" id="SSF52540">
    <property type="entry name" value="P-loop containing nucleoside triphosphate hydrolases"/>
    <property type="match status" value="1"/>
</dbReference>
<dbReference type="PANTHER" id="PTHR47691">
    <property type="entry name" value="REGULATOR-RELATED"/>
    <property type="match status" value="1"/>
</dbReference>
<feature type="domain" description="Novel STAND NTPase 1" evidence="1">
    <location>
        <begin position="6"/>
        <end position="145"/>
    </location>
</feature>
<evidence type="ECO:0000313" key="2">
    <source>
        <dbReference type="EMBL" id="KAJ7214386.1"/>
    </source>
</evidence>
<comment type="caution">
    <text evidence="2">The sequence shown here is derived from an EMBL/GenBank/DDBJ whole genome shotgun (WGS) entry which is preliminary data.</text>
</comment>
<dbReference type="InterPro" id="IPR049052">
    <property type="entry name" value="nSTAND1"/>
</dbReference>
<keyword evidence="3" id="KW-1185">Reference proteome</keyword>
<evidence type="ECO:0000259" key="1">
    <source>
        <dbReference type="Pfam" id="PF20703"/>
    </source>
</evidence>
<name>A0AAD6VME4_9AGAR</name>
<keyword evidence="2" id="KW-0378">Hydrolase</keyword>
<dbReference type="InterPro" id="IPR027417">
    <property type="entry name" value="P-loop_NTPase"/>
</dbReference>
<accession>A0AAD6VME4</accession>
<dbReference type="Proteomes" id="UP001219525">
    <property type="component" value="Unassembled WGS sequence"/>
</dbReference>
<dbReference type="GO" id="GO:0016787">
    <property type="term" value="F:hydrolase activity"/>
    <property type="evidence" value="ECO:0007669"/>
    <property type="project" value="UniProtKB-KW"/>
</dbReference>
<feature type="non-terminal residue" evidence="2">
    <location>
        <position position="1"/>
    </location>
</feature>
<proteinExistence type="predicted"/>
<dbReference type="EMBL" id="JARJCW010000019">
    <property type="protein sequence ID" value="KAJ7214386.1"/>
    <property type="molecule type" value="Genomic_DNA"/>
</dbReference>
<dbReference type="Pfam" id="PF20703">
    <property type="entry name" value="nSTAND1"/>
    <property type="match status" value="1"/>
</dbReference>